<comment type="caution">
    <text evidence="4">The sequence shown here is derived from an EMBL/GenBank/DDBJ whole genome shotgun (WGS) entry which is preliminary data.</text>
</comment>
<evidence type="ECO:0000313" key="5">
    <source>
        <dbReference type="Proteomes" id="UP000254939"/>
    </source>
</evidence>
<dbReference type="GO" id="GO:0016780">
    <property type="term" value="F:phosphotransferase activity, for other substituted phosphate groups"/>
    <property type="evidence" value="ECO:0007669"/>
    <property type="project" value="InterPro"/>
</dbReference>
<name>A0A370KFX8_9HYPH</name>
<feature type="transmembrane region" description="Helical" evidence="3">
    <location>
        <begin position="130"/>
        <end position="151"/>
    </location>
</feature>
<keyword evidence="3" id="KW-1133">Transmembrane helix</keyword>
<dbReference type="Pfam" id="PF01066">
    <property type="entry name" value="CDP-OH_P_transf"/>
    <property type="match status" value="1"/>
</dbReference>
<dbReference type="GO" id="GO:0016020">
    <property type="term" value="C:membrane"/>
    <property type="evidence" value="ECO:0007669"/>
    <property type="project" value="InterPro"/>
</dbReference>
<dbReference type="PROSITE" id="PS00379">
    <property type="entry name" value="CDP_ALCOHOL_P_TRANSF"/>
    <property type="match status" value="1"/>
</dbReference>
<dbReference type="GO" id="GO:0008654">
    <property type="term" value="P:phospholipid biosynthetic process"/>
    <property type="evidence" value="ECO:0007669"/>
    <property type="project" value="InterPro"/>
</dbReference>
<dbReference type="InterPro" id="IPR048254">
    <property type="entry name" value="CDP_ALCOHOL_P_TRANSF_CS"/>
</dbReference>
<dbReference type="Proteomes" id="UP000254939">
    <property type="component" value="Unassembled WGS sequence"/>
</dbReference>
<keyword evidence="1 2" id="KW-0808">Transferase</keyword>
<dbReference type="OrthoDB" id="9782011at2"/>
<evidence type="ECO:0000256" key="1">
    <source>
        <dbReference type="ARBA" id="ARBA00022679"/>
    </source>
</evidence>
<sequence length="195" mass="21214">MSVSYGQIVMEEGSLKLANVVTVSRGVLIVPILLLESYHHLGYAIAVYLAASTTDLIDGWVARQSGRASEYGARLDAIVDNFFSVAILFFLLLSYPDVASRHWMALAVLFGGPLLYLLASWLLTGKLMMFHFWSAKAGALLLFALWPVLYLTVWEGVIGLAAAVVGISRIEQIAFILRGGTNLDAPHIFATVGEP</sequence>
<dbReference type="AlphaFoldDB" id="A0A370KFX8"/>
<organism evidence="4 5">
    <name type="scientific">Rhizobium grahamii</name>
    <dbReference type="NCBI Taxonomy" id="1120045"/>
    <lineage>
        <taxon>Bacteria</taxon>
        <taxon>Pseudomonadati</taxon>
        <taxon>Pseudomonadota</taxon>
        <taxon>Alphaproteobacteria</taxon>
        <taxon>Hyphomicrobiales</taxon>
        <taxon>Rhizobiaceae</taxon>
        <taxon>Rhizobium/Agrobacterium group</taxon>
        <taxon>Rhizobium</taxon>
    </lineage>
</organism>
<proteinExistence type="inferred from homology"/>
<evidence type="ECO:0000256" key="3">
    <source>
        <dbReference type="SAM" id="Phobius"/>
    </source>
</evidence>
<keyword evidence="3" id="KW-0472">Membrane</keyword>
<evidence type="ECO:0000256" key="2">
    <source>
        <dbReference type="RuleBase" id="RU003750"/>
    </source>
</evidence>
<dbReference type="EMBL" id="NAAC01000042">
    <property type="protein sequence ID" value="RDJ03536.1"/>
    <property type="molecule type" value="Genomic_DNA"/>
</dbReference>
<protein>
    <submittedName>
        <fullName evidence="4">CDP-alcohol phosphatidyltransferase</fullName>
    </submittedName>
</protein>
<accession>A0A370KFX8</accession>
<keyword evidence="3" id="KW-0812">Transmembrane</keyword>
<feature type="transmembrane region" description="Helical" evidence="3">
    <location>
        <begin position="102"/>
        <end position="123"/>
    </location>
</feature>
<reference evidence="4 5" key="1">
    <citation type="submission" date="2017-03" db="EMBL/GenBank/DDBJ databases">
        <title>Genome analysis of Rhizobial strains effectives or ineffectives for nitrogen fixation isolated from bean seeds.</title>
        <authorList>
            <person name="Peralta H."/>
            <person name="Aguilar-Vera A."/>
            <person name="Mora Y."/>
            <person name="Vargas-Lagunas C."/>
            <person name="Girard L."/>
            <person name="Mora J."/>
        </authorList>
    </citation>
    <scope>NUCLEOTIDE SEQUENCE [LARGE SCALE GENOMIC DNA]</scope>
    <source>
        <strain evidence="4 5">CCGM3</strain>
    </source>
</reference>
<dbReference type="RefSeq" id="WP_114715503.1">
    <property type="nucleotide sequence ID" value="NZ_KZ857269.1"/>
</dbReference>
<dbReference type="InterPro" id="IPR000462">
    <property type="entry name" value="CDP-OH_P_trans"/>
</dbReference>
<feature type="transmembrane region" description="Helical" evidence="3">
    <location>
        <begin position="73"/>
        <end position="96"/>
    </location>
</feature>
<gene>
    <name evidence="4" type="ORF">B5K06_29485</name>
</gene>
<dbReference type="InterPro" id="IPR043130">
    <property type="entry name" value="CDP-OH_PTrfase_TM_dom"/>
</dbReference>
<evidence type="ECO:0000313" key="4">
    <source>
        <dbReference type="EMBL" id="RDJ03536.1"/>
    </source>
</evidence>
<dbReference type="Gene3D" id="1.20.120.1760">
    <property type="match status" value="1"/>
</dbReference>
<comment type="similarity">
    <text evidence="2">Belongs to the CDP-alcohol phosphatidyltransferase class-I family.</text>
</comment>